<reference evidence="2" key="1">
    <citation type="journal article" date="2013" name="Environ. Microbiol.">
        <title>Microbiota from the distal guts of lean and obese adolescents exhibit partial functional redundancy besides clear differences in community structure.</title>
        <authorList>
            <person name="Ferrer M."/>
            <person name="Ruiz A."/>
            <person name="Lanza F."/>
            <person name="Haange S.B."/>
            <person name="Oberbach A."/>
            <person name="Till H."/>
            <person name="Bargiela R."/>
            <person name="Campoy C."/>
            <person name="Segura M.T."/>
            <person name="Richter M."/>
            <person name="von Bergen M."/>
            <person name="Seifert J."/>
            <person name="Suarez A."/>
        </authorList>
    </citation>
    <scope>NUCLEOTIDE SEQUENCE</scope>
</reference>
<dbReference type="Pfam" id="PF07992">
    <property type="entry name" value="Pyr_redox_2"/>
    <property type="match status" value="1"/>
</dbReference>
<dbReference type="AlphaFoldDB" id="K1UFX5"/>
<dbReference type="PANTHER" id="PTHR42783:SF3">
    <property type="entry name" value="GLUTAMATE SYNTHASE [NADPH] SMALL CHAIN-RELATED"/>
    <property type="match status" value="1"/>
</dbReference>
<dbReference type="Gene3D" id="3.50.50.60">
    <property type="entry name" value="FAD/NAD(P)-binding domain"/>
    <property type="match status" value="1"/>
</dbReference>
<name>K1UFX5_9ZZZZ</name>
<dbReference type="SUPFAM" id="SSF51971">
    <property type="entry name" value="Nucleotide-binding domain"/>
    <property type="match status" value="1"/>
</dbReference>
<accession>K1UFX5</accession>
<sequence>MPRYVIPAFRISDEAIDKDVALMERYGVEVKLGKPAPSVEQLKKMGYTHILMATGAWKPGKLDIEGNVQGVIEWMKRMKKQVKPCLSGNIVVVGAGNTAMDAARVAKRMGAHATILYRRTKKFMPADEHELQLAIDEGVEFVELAAPVKQSRGKLLCDKMILGEPDESGRRSPVKSGEQFTIPCDMVISAVGEQVDAELMAAN</sequence>
<gene>
    <name evidence="2" type="ORF">OBE_00513</name>
</gene>
<dbReference type="GO" id="GO:0016491">
    <property type="term" value="F:oxidoreductase activity"/>
    <property type="evidence" value="ECO:0007669"/>
    <property type="project" value="InterPro"/>
</dbReference>
<evidence type="ECO:0000313" key="2">
    <source>
        <dbReference type="EMBL" id="EKC77125.1"/>
    </source>
</evidence>
<dbReference type="InterPro" id="IPR023753">
    <property type="entry name" value="FAD/NAD-binding_dom"/>
</dbReference>
<feature type="domain" description="FAD/NAD(P)-binding" evidence="1">
    <location>
        <begin position="26"/>
        <end position="200"/>
    </location>
</feature>
<dbReference type="InterPro" id="IPR036188">
    <property type="entry name" value="FAD/NAD-bd_sf"/>
</dbReference>
<dbReference type="EMBL" id="AJWZ01000351">
    <property type="protein sequence ID" value="EKC77125.1"/>
    <property type="molecule type" value="Genomic_DNA"/>
</dbReference>
<proteinExistence type="predicted"/>
<feature type="non-terminal residue" evidence="2">
    <location>
        <position position="203"/>
    </location>
</feature>
<dbReference type="PANTHER" id="PTHR42783">
    <property type="entry name" value="GLUTAMATE SYNTHASE [NADPH] SMALL CHAIN"/>
    <property type="match status" value="1"/>
</dbReference>
<comment type="caution">
    <text evidence="2">The sequence shown here is derived from an EMBL/GenBank/DDBJ whole genome shotgun (WGS) entry which is preliminary data.</text>
</comment>
<protein>
    <submittedName>
        <fullName evidence="2">Glutamate synthase (NADPH), homotetrameric</fullName>
    </submittedName>
</protein>
<organism evidence="2">
    <name type="scientific">human gut metagenome</name>
    <dbReference type="NCBI Taxonomy" id="408170"/>
    <lineage>
        <taxon>unclassified sequences</taxon>
        <taxon>metagenomes</taxon>
        <taxon>organismal metagenomes</taxon>
    </lineage>
</organism>
<dbReference type="PRINTS" id="PR00411">
    <property type="entry name" value="PNDRDTASEI"/>
</dbReference>
<evidence type="ECO:0000259" key="1">
    <source>
        <dbReference type="Pfam" id="PF07992"/>
    </source>
</evidence>